<dbReference type="PANTHER" id="PTHR13266:SF1">
    <property type="entry name" value="PROTEASOME INHIBITOR PI31 SUBUNIT"/>
    <property type="match status" value="1"/>
</dbReference>
<dbReference type="AlphaFoldDB" id="A0A5C3EA58"/>
<dbReference type="Proteomes" id="UP000324022">
    <property type="component" value="Unassembled WGS sequence"/>
</dbReference>
<dbReference type="InterPro" id="IPR021625">
    <property type="entry name" value="PI31_Prot_N"/>
</dbReference>
<proteinExistence type="inferred from homology"/>
<dbReference type="EMBL" id="OOIN01000014">
    <property type="protein sequence ID" value="SPO26567.1"/>
    <property type="molecule type" value="Genomic_DNA"/>
</dbReference>
<evidence type="ECO:0000313" key="15">
    <source>
        <dbReference type="Proteomes" id="UP000324022"/>
    </source>
</evidence>
<evidence type="ECO:0000259" key="12">
    <source>
        <dbReference type="Pfam" id="PF08577"/>
    </source>
</evidence>
<dbReference type="GO" id="GO:0000502">
    <property type="term" value="C:proteasome complex"/>
    <property type="evidence" value="ECO:0007669"/>
    <property type="project" value="UniProtKB-KW"/>
</dbReference>
<dbReference type="InterPro" id="IPR013886">
    <property type="entry name" value="PI31_Prot_C"/>
</dbReference>
<evidence type="ECO:0000256" key="11">
    <source>
        <dbReference type="SAM" id="MobiDB-lite"/>
    </source>
</evidence>
<keyword evidence="8" id="KW-0647">Proteasome</keyword>
<dbReference type="PANTHER" id="PTHR13266">
    <property type="entry name" value="PROTEASOME INHIBITOR"/>
    <property type="match status" value="1"/>
</dbReference>
<dbReference type="GO" id="GO:0004866">
    <property type="term" value="F:endopeptidase inhibitor activity"/>
    <property type="evidence" value="ECO:0007669"/>
    <property type="project" value="InterPro"/>
</dbReference>
<evidence type="ECO:0000256" key="8">
    <source>
        <dbReference type="ARBA" id="ARBA00022942"/>
    </source>
</evidence>
<feature type="compositionally biased region" description="Gly residues" evidence="11">
    <location>
        <begin position="383"/>
        <end position="400"/>
    </location>
</feature>
<evidence type="ECO:0000259" key="13">
    <source>
        <dbReference type="Pfam" id="PF11566"/>
    </source>
</evidence>
<reference evidence="14 15" key="1">
    <citation type="submission" date="2018-03" db="EMBL/GenBank/DDBJ databases">
        <authorList>
            <person name="Guldener U."/>
        </authorList>
    </citation>
    <scope>NUCLEOTIDE SEQUENCE [LARGE SCALE GENOMIC DNA]</scope>
    <source>
        <strain evidence="14 15">NBRC100155</strain>
    </source>
</reference>
<dbReference type="GO" id="GO:0070628">
    <property type="term" value="F:proteasome binding"/>
    <property type="evidence" value="ECO:0007669"/>
    <property type="project" value="InterPro"/>
</dbReference>
<dbReference type="OrthoDB" id="68090at2759"/>
<evidence type="ECO:0000256" key="3">
    <source>
        <dbReference type="ARBA" id="ARBA00006405"/>
    </source>
</evidence>
<keyword evidence="15" id="KW-1185">Reference proteome</keyword>
<name>A0A5C3EA58_9BASI</name>
<keyword evidence="9" id="KW-0007">Acetylation</keyword>
<feature type="region of interest" description="Disordered" evidence="11">
    <location>
        <begin position="308"/>
        <end position="412"/>
    </location>
</feature>
<feature type="compositionally biased region" description="Low complexity" evidence="11">
    <location>
        <begin position="198"/>
        <end position="213"/>
    </location>
</feature>
<feature type="compositionally biased region" description="Gly residues" evidence="11">
    <location>
        <begin position="331"/>
        <end position="341"/>
    </location>
</feature>
<dbReference type="Pfam" id="PF11566">
    <property type="entry name" value="PI31_Prot_N"/>
    <property type="match status" value="1"/>
</dbReference>
<evidence type="ECO:0000256" key="2">
    <source>
        <dbReference type="ARBA" id="ARBA00004496"/>
    </source>
</evidence>
<evidence type="ECO:0000256" key="1">
    <source>
        <dbReference type="ARBA" id="ARBA00004240"/>
    </source>
</evidence>
<evidence type="ECO:0000256" key="6">
    <source>
        <dbReference type="ARBA" id="ARBA00022553"/>
    </source>
</evidence>
<gene>
    <name evidence="14" type="ORF">UTRI_04156</name>
</gene>
<dbReference type="GO" id="GO:0005783">
    <property type="term" value="C:endoplasmic reticulum"/>
    <property type="evidence" value="ECO:0007669"/>
    <property type="project" value="UniProtKB-SubCell"/>
</dbReference>
<comment type="subcellular location">
    <subcellularLocation>
        <location evidence="2">Cytoplasm</location>
    </subcellularLocation>
    <subcellularLocation>
        <location evidence="1">Endoplasmic reticulum</location>
    </subcellularLocation>
</comment>
<dbReference type="Gene3D" id="3.40.1000.30">
    <property type="match status" value="1"/>
</dbReference>
<comment type="function">
    <text evidence="10">Plays an important role in control of proteasome function. Inhibits the hydrolysis of protein and peptide substrates by the 20S proteasome. Also inhibits the activation of the proteasome by the proteasome regulatory proteins PA700 and PA28.</text>
</comment>
<evidence type="ECO:0000256" key="5">
    <source>
        <dbReference type="ARBA" id="ARBA00022490"/>
    </source>
</evidence>
<keyword evidence="4" id="KW-0488">Methylation</keyword>
<evidence type="ECO:0000256" key="4">
    <source>
        <dbReference type="ARBA" id="ARBA00022481"/>
    </source>
</evidence>
<evidence type="ECO:0000256" key="7">
    <source>
        <dbReference type="ARBA" id="ARBA00022824"/>
    </source>
</evidence>
<feature type="region of interest" description="Disordered" evidence="11">
    <location>
        <begin position="195"/>
        <end position="281"/>
    </location>
</feature>
<evidence type="ECO:0000313" key="14">
    <source>
        <dbReference type="EMBL" id="SPO26567.1"/>
    </source>
</evidence>
<feature type="region of interest" description="Disordered" evidence="11">
    <location>
        <begin position="60"/>
        <end position="86"/>
    </location>
</feature>
<feature type="compositionally biased region" description="Low complexity" evidence="11">
    <location>
        <begin position="61"/>
        <end position="79"/>
    </location>
</feature>
<keyword evidence="6" id="KW-0597">Phosphoprotein</keyword>
<keyword evidence="5" id="KW-0963">Cytoplasm</keyword>
<dbReference type="InterPro" id="IPR045128">
    <property type="entry name" value="PI31-like"/>
</dbReference>
<evidence type="ECO:0000256" key="9">
    <source>
        <dbReference type="ARBA" id="ARBA00022990"/>
    </source>
</evidence>
<dbReference type="Pfam" id="PF08577">
    <property type="entry name" value="PI31_Prot_C"/>
    <property type="match status" value="1"/>
</dbReference>
<organism evidence="14 15">
    <name type="scientific">Ustilago trichophora</name>
    <dbReference type="NCBI Taxonomy" id="86804"/>
    <lineage>
        <taxon>Eukaryota</taxon>
        <taxon>Fungi</taxon>
        <taxon>Dikarya</taxon>
        <taxon>Basidiomycota</taxon>
        <taxon>Ustilaginomycotina</taxon>
        <taxon>Ustilaginomycetes</taxon>
        <taxon>Ustilaginales</taxon>
        <taxon>Ustilaginaceae</taxon>
        <taxon>Ustilago</taxon>
    </lineage>
</organism>
<feature type="domain" description="PI31 proteasome regulator C-terminal" evidence="12">
    <location>
        <begin position="250"/>
        <end position="328"/>
    </location>
</feature>
<protein>
    <submittedName>
        <fullName evidence="14">Uncharacterized protein</fullName>
    </submittedName>
</protein>
<feature type="domain" description="PI31 proteasome regulator N-terminal" evidence="13">
    <location>
        <begin position="26"/>
        <end position="194"/>
    </location>
</feature>
<evidence type="ECO:0000256" key="10">
    <source>
        <dbReference type="ARBA" id="ARBA00024805"/>
    </source>
</evidence>
<dbReference type="GO" id="GO:0043161">
    <property type="term" value="P:proteasome-mediated ubiquitin-dependent protein catabolic process"/>
    <property type="evidence" value="ECO:0007669"/>
    <property type="project" value="InterPro"/>
</dbReference>
<comment type="similarity">
    <text evidence="3">Belongs to the proteasome inhibitor PI31 family.</text>
</comment>
<keyword evidence="7" id="KW-0256">Endoplasmic reticulum</keyword>
<accession>A0A5C3EA58</accession>
<sequence length="412" mass="43233">MTDLLDPSALLHVLPQLLPSTSSSSEPQLRSPSDALAALIHTILTRLDFRLTGLAEDDRLSSSTTTATESESTPTSTSSNKLPAEWNAKGPDHYSFRYKHHQSSLDYLVKIIKLGNKAVIHGIALQGSKTSTLEIPLGDYFSSSFWPYSSKEGGGGGEQEPLVNGFIGSSRVKDFVIAFKTQVLQMLVPGLRKEGYTEESSSTSGTDGSSSSTQPGRSLQPQPRAPFRGDEDDPSIPSYQQPPFRNPLIIGDRDLDPLGGSPLALPPRFGGGGGGSSAPPPLFPGGDTGGGMFVGPNHPMFRNRFPPNNQGLPPGAVPPGARFDPIYPSGAGPGGIGGGSGARFDPFNPDNPDVGGARPQNMGEPDWDELAPPRGENPFGSANRGGFGAFRGAGRGGRSGSRGHPDTGGWYS</sequence>